<organism evidence="4 5">
    <name type="scientific">Theobroma cacao</name>
    <name type="common">Cacao</name>
    <name type="synonym">Cocoa</name>
    <dbReference type="NCBI Taxonomy" id="3641"/>
    <lineage>
        <taxon>Eukaryota</taxon>
        <taxon>Viridiplantae</taxon>
        <taxon>Streptophyta</taxon>
        <taxon>Embryophyta</taxon>
        <taxon>Tracheophyta</taxon>
        <taxon>Spermatophyta</taxon>
        <taxon>Magnoliopsida</taxon>
        <taxon>eudicotyledons</taxon>
        <taxon>Gunneridae</taxon>
        <taxon>Pentapetalae</taxon>
        <taxon>rosids</taxon>
        <taxon>malvids</taxon>
        <taxon>Malvales</taxon>
        <taxon>Malvaceae</taxon>
        <taxon>Byttnerioideae</taxon>
        <taxon>Theobroma</taxon>
    </lineage>
</organism>
<name>A0A061E212_THECC</name>
<feature type="compositionally biased region" description="Acidic residues" evidence="2">
    <location>
        <begin position="23"/>
        <end position="45"/>
    </location>
</feature>
<dbReference type="Gene3D" id="1.10.238.10">
    <property type="entry name" value="EF-hand"/>
    <property type="match status" value="1"/>
</dbReference>
<feature type="region of interest" description="Disordered" evidence="2">
    <location>
        <begin position="1"/>
        <end position="68"/>
    </location>
</feature>
<dbReference type="InterPro" id="IPR018247">
    <property type="entry name" value="EF_Hand_1_Ca_BS"/>
</dbReference>
<dbReference type="PROSITE" id="PS50222">
    <property type="entry name" value="EF_HAND_2"/>
    <property type="match status" value="1"/>
</dbReference>
<dbReference type="HOGENOM" id="CLU_1009754_0_0_1"/>
<accession>A0A061E212</accession>
<evidence type="ECO:0000259" key="3">
    <source>
        <dbReference type="PROSITE" id="PS50222"/>
    </source>
</evidence>
<dbReference type="PROSITE" id="PS50330">
    <property type="entry name" value="UIM"/>
    <property type="match status" value="1"/>
</dbReference>
<dbReference type="InParanoid" id="A0A061E212"/>
<keyword evidence="1" id="KW-0106">Calcium</keyword>
<gene>
    <name evidence="4" type="ORF">TCM_005575</name>
</gene>
<dbReference type="SMART" id="SM00054">
    <property type="entry name" value="EFh"/>
    <property type="match status" value="1"/>
</dbReference>
<protein>
    <submittedName>
        <fullName evidence="4">Calmodulin-related, putative isoform 1</fullName>
    </submittedName>
</protein>
<feature type="region of interest" description="Disordered" evidence="2">
    <location>
        <begin position="82"/>
        <end position="168"/>
    </location>
</feature>
<dbReference type="GO" id="GO:0005509">
    <property type="term" value="F:calcium ion binding"/>
    <property type="evidence" value="ECO:0007669"/>
    <property type="project" value="InterPro"/>
</dbReference>
<evidence type="ECO:0000256" key="2">
    <source>
        <dbReference type="SAM" id="MobiDB-lite"/>
    </source>
</evidence>
<proteinExistence type="predicted"/>
<keyword evidence="5" id="KW-1185">Reference proteome</keyword>
<dbReference type="OMA" id="VRCNMIK"/>
<dbReference type="InterPro" id="IPR011992">
    <property type="entry name" value="EF-hand-dom_pair"/>
</dbReference>
<dbReference type="CDD" id="cd00051">
    <property type="entry name" value="EFh"/>
    <property type="match status" value="1"/>
</dbReference>
<dbReference type="SUPFAM" id="SSF47473">
    <property type="entry name" value="EF-hand"/>
    <property type="match status" value="1"/>
</dbReference>
<reference evidence="4 5" key="1">
    <citation type="journal article" date="2013" name="Genome Biol.">
        <title>The genome sequence of the most widely cultivated cacao type and its use to identify candidate genes regulating pod color.</title>
        <authorList>
            <person name="Motamayor J.C."/>
            <person name="Mockaitis K."/>
            <person name="Schmutz J."/>
            <person name="Haiminen N."/>
            <person name="Iii D.L."/>
            <person name="Cornejo O."/>
            <person name="Findley S.D."/>
            <person name="Zheng P."/>
            <person name="Utro F."/>
            <person name="Royaert S."/>
            <person name="Saski C."/>
            <person name="Jenkins J."/>
            <person name="Podicheti R."/>
            <person name="Zhao M."/>
            <person name="Scheffler B.E."/>
            <person name="Stack J.C."/>
            <person name="Feltus F.A."/>
            <person name="Mustiga G.M."/>
            <person name="Amores F."/>
            <person name="Phillips W."/>
            <person name="Marelli J.P."/>
            <person name="May G.D."/>
            <person name="Shapiro H."/>
            <person name="Ma J."/>
            <person name="Bustamante C.D."/>
            <person name="Schnell R.J."/>
            <person name="Main D."/>
            <person name="Gilbert D."/>
            <person name="Parida L."/>
            <person name="Kuhn D.N."/>
        </authorList>
    </citation>
    <scope>NUCLEOTIDE SEQUENCE [LARGE SCALE GENOMIC DNA]</scope>
    <source>
        <strain evidence="5">cv. Matina 1-6</strain>
    </source>
</reference>
<feature type="domain" description="EF-hand" evidence="3">
    <location>
        <begin position="261"/>
        <end position="296"/>
    </location>
</feature>
<dbReference type="InterPro" id="IPR003903">
    <property type="entry name" value="UIM_dom"/>
</dbReference>
<dbReference type="InterPro" id="IPR002048">
    <property type="entry name" value="EF_hand_dom"/>
</dbReference>
<feature type="compositionally biased region" description="Polar residues" evidence="2">
    <location>
        <begin position="82"/>
        <end position="92"/>
    </location>
</feature>
<evidence type="ECO:0000256" key="1">
    <source>
        <dbReference type="ARBA" id="ARBA00022837"/>
    </source>
</evidence>
<sequence length="302" mass="34858">MSRRKSKGEIEYTMAKRRISNSESEESESEEKLSEEEEEEEEEEEVKPKRKQQDISEYEKQRLSRIAENRARMEALGLSKMASSLMGSSRNSSKLKGKRKVVEDDEDYRPNDEEDHDDDDNDDKLDDDYDDEEDFRSKKTPQSRKNKVKNKGSKPKRKAPVLKHLSSSDCVDDDDELMKAIALSLQDSGEVSGAVQADVQDATFTERKGNARLKKKKSFTSRVQMTEDEMVVHFFQFDEAGKGGISMRDLRRVAIAHDFIWTDKELSDMIHCFDVDRDGKLNLDDFRKIVSRCNMLQTSDNS</sequence>
<dbReference type="FunCoup" id="A0A061E212">
    <property type="interactions" value="707"/>
</dbReference>
<dbReference type="Gramene" id="EOX96298">
    <property type="protein sequence ID" value="EOX96298"/>
    <property type="gene ID" value="TCM_005575"/>
</dbReference>
<dbReference type="EMBL" id="CM001879">
    <property type="protein sequence ID" value="EOX96298.1"/>
    <property type="molecule type" value="Genomic_DNA"/>
</dbReference>
<feature type="compositionally biased region" description="Basic residues" evidence="2">
    <location>
        <begin position="138"/>
        <end position="161"/>
    </location>
</feature>
<dbReference type="PROSITE" id="PS00018">
    <property type="entry name" value="EF_HAND_1"/>
    <property type="match status" value="1"/>
</dbReference>
<dbReference type="AlphaFoldDB" id="A0A061E212"/>
<dbReference type="eggNOG" id="ENOG502QW60">
    <property type="taxonomic scope" value="Eukaryota"/>
</dbReference>
<dbReference type="STRING" id="3641.A0A061E212"/>
<dbReference type="Proteomes" id="UP000026915">
    <property type="component" value="Chromosome 1"/>
</dbReference>
<evidence type="ECO:0000313" key="4">
    <source>
        <dbReference type="EMBL" id="EOX96298.1"/>
    </source>
</evidence>
<dbReference type="Pfam" id="PF13499">
    <property type="entry name" value="EF-hand_7"/>
    <property type="match status" value="1"/>
</dbReference>
<feature type="compositionally biased region" description="Basic and acidic residues" evidence="2">
    <location>
        <begin position="51"/>
        <end position="68"/>
    </location>
</feature>
<feature type="compositionally biased region" description="Acidic residues" evidence="2">
    <location>
        <begin position="103"/>
        <end position="134"/>
    </location>
</feature>
<evidence type="ECO:0000313" key="5">
    <source>
        <dbReference type="Proteomes" id="UP000026915"/>
    </source>
</evidence>